<evidence type="ECO:0000313" key="1">
    <source>
        <dbReference type="EMBL" id="MBY18950.1"/>
    </source>
</evidence>
<organism evidence="1">
    <name type="scientific">Schizaphis graminum</name>
    <name type="common">Green bug aphid</name>
    <dbReference type="NCBI Taxonomy" id="13262"/>
    <lineage>
        <taxon>Eukaryota</taxon>
        <taxon>Metazoa</taxon>
        <taxon>Ecdysozoa</taxon>
        <taxon>Arthropoda</taxon>
        <taxon>Hexapoda</taxon>
        <taxon>Insecta</taxon>
        <taxon>Pterygota</taxon>
        <taxon>Neoptera</taxon>
        <taxon>Paraneoptera</taxon>
        <taxon>Hemiptera</taxon>
        <taxon>Sternorrhyncha</taxon>
        <taxon>Aphidomorpha</taxon>
        <taxon>Aphidoidea</taxon>
        <taxon>Aphididae</taxon>
        <taxon>Aphidini</taxon>
        <taxon>Schizaphis</taxon>
    </lineage>
</organism>
<dbReference type="EMBL" id="GGMR01006331">
    <property type="protein sequence ID" value="MBY18950.1"/>
    <property type="molecule type" value="Transcribed_RNA"/>
</dbReference>
<proteinExistence type="predicted"/>
<reference evidence="1" key="1">
    <citation type="submission" date="2018-04" db="EMBL/GenBank/DDBJ databases">
        <title>Transcriptome of Schizaphis graminum biotype I.</title>
        <authorList>
            <person name="Scully E.D."/>
            <person name="Geib S.M."/>
            <person name="Palmer N.A."/>
            <person name="Koch K."/>
            <person name="Bradshaw J."/>
            <person name="Heng-Moss T."/>
            <person name="Sarath G."/>
        </authorList>
    </citation>
    <scope>NUCLEOTIDE SEQUENCE</scope>
</reference>
<gene>
    <name evidence="1" type="ORF">g.3158</name>
</gene>
<protein>
    <submittedName>
        <fullName evidence="1">Uncharacterized protein</fullName>
    </submittedName>
</protein>
<dbReference type="AlphaFoldDB" id="A0A2S2NP29"/>
<name>A0A2S2NP29_SCHGA</name>
<accession>A0A2S2NP29</accession>
<sequence>MVEIFFHPPRFVPPRKECAVMKTKSEIRQKIVAQPSALHTEYYTKYRQYYYYYKRTMTVYATYLQVAAIQQYYTRLLYYNIMFYCVLTHARYKSTFPITHRIVV</sequence>